<feature type="signal peptide" evidence="15">
    <location>
        <begin position="1"/>
        <end position="22"/>
    </location>
</feature>
<dbReference type="GO" id="GO:0051762">
    <property type="term" value="P:sesquiterpene biosynthetic process"/>
    <property type="evidence" value="ECO:0007669"/>
    <property type="project" value="UniProtKB-ARBA"/>
</dbReference>
<evidence type="ECO:0000256" key="10">
    <source>
        <dbReference type="ARBA" id="ARBA00023004"/>
    </source>
</evidence>
<keyword evidence="11 14" id="KW-0503">Monooxygenase</keyword>
<dbReference type="CDD" id="cd11072">
    <property type="entry name" value="CYP71-like"/>
    <property type="match status" value="1"/>
</dbReference>
<dbReference type="PANTHER" id="PTHR47955:SF22">
    <property type="entry name" value="CYTOCHROME P450 83B1-LIKE"/>
    <property type="match status" value="1"/>
</dbReference>
<dbReference type="GO" id="GO:0016712">
    <property type="term" value="F:oxidoreductase activity, acting on paired donors, with incorporation or reduction of molecular oxygen, reduced flavin or flavoprotein as one donor, and incorporation of one atom of oxygen"/>
    <property type="evidence" value="ECO:0007669"/>
    <property type="project" value="UniProtKB-ARBA"/>
</dbReference>
<evidence type="ECO:0000256" key="5">
    <source>
        <dbReference type="ARBA" id="ARBA00022617"/>
    </source>
</evidence>
<evidence type="ECO:0000256" key="12">
    <source>
        <dbReference type="ARBA" id="ARBA00023136"/>
    </source>
</evidence>
<keyword evidence="15" id="KW-0732">Signal</keyword>
<dbReference type="FunFam" id="1.10.630.10:FF:000011">
    <property type="entry name" value="Cytochrome P450 83B1"/>
    <property type="match status" value="1"/>
</dbReference>
<dbReference type="EMBL" id="NBSK02000004">
    <property type="protein sequence ID" value="KAJ0208706.1"/>
    <property type="molecule type" value="Genomic_DNA"/>
</dbReference>
<evidence type="ECO:0000256" key="4">
    <source>
        <dbReference type="ARBA" id="ARBA00010617"/>
    </source>
</evidence>
<dbReference type="AlphaFoldDB" id="A0A9R1VQC8"/>
<evidence type="ECO:0000313" key="16">
    <source>
        <dbReference type="EMBL" id="KAJ0208706.1"/>
    </source>
</evidence>
<dbReference type="PANTHER" id="PTHR47955">
    <property type="entry name" value="CYTOCHROME P450 FAMILY 71 PROTEIN"/>
    <property type="match status" value="1"/>
</dbReference>
<comment type="pathway">
    <text evidence="3">Secondary metabolite biosynthesis; terpenoid biosynthesis.</text>
</comment>
<keyword evidence="7 13" id="KW-0479">Metal-binding</keyword>
<protein>
    <recommendedName>
        <fullName evidence="18">Cytochrome P450</fullName>
    </recommendedName>
</protein>
<reference evidence="16 17" key="1">
    <citation type="journal article" date="2017" name="Nat. Commun.">
        <title>Genome assembly with in vitro proximity ligation data and whole-genome triplication in lettuce.</title>
        <authorList>
            <person name="Reyes-Chin-Wo S."/>
            <person name="Wang Z."/>
            <person name="Yang X."/>
            <person name="Kozik A."/>
            <person name="Arikit S."/>
            <person name="Song C."/>
            <person name="Xia L."/>
            <person name="Froenicke L."/>
            <person name="Lavelle D.O."/>
            <person name="Truco M.J."/>
            <person name="Xia R."/>
            <person name="Zhu S."/>
            <person name="Xu C."/>
            <person name="Xu H."/>
            <person name="Xu X."/>
            <person name="Cox K."/>
            <person name="Korf I."/>
            <person name="Meyers B.C."/>
            <person name="Michelmore R.W."/>
        </authorList>
    </citation>
    <scope>NUCLEOTIDE SEQUENCE [LARGE SCALE GENOMIC DNA]</scope>
    <source>
        <strain evidence="17">cv. Salinas</strain>
        <tissue evidence="16">Seedlings</tissue>
    </source>
</reference>
<dbReference type="PRINTS" id="PR00463">
    <property type="entry name" value="EP450I"/>
</dbReference>
<comment type="caution">
    <text evidence="16">The sequence shown here is derived from an EMBL/GenBank/DDBJ whole genome shotgun (WGS) entry which is preliminary data.</text>
</comment>
<accession>A0A9R1VQC8</accession>
<feature type="binding site" description="axial binding residue" evidence="13">
    <location>
        <position position="443"/>
    </location>
    <ligand>
        <name>heme</name>
        <dbReference type="ChEBI" id="CHEBI:30413"/>
    </ligand>
    <ligandPart>
        <name>Fe</name>
        <dbReference type="ChEBI" id="CHEBI:18248"/>
    </ligandPart>
</feature>
<dbReference type="SUPFAM" id="SSF48264">
    <property type="entry name" value="Cytochrome P450"/>
    <property type="match status" value="1"/>
</dbReference>
<comment type="similarity">
    <text evidence="4 14">Belongs to the cytochrome P450 family.</text>
</comment>
<dbReference type="InterPro" id="IPR017972">
    <property type="entry name" value="Cyt_P450_CS"/>
</dbReference>
<evidence type="ECO:0000256" key="11">
    <source>
        <dbReference type="ARBA" id="ARBA00023033"/>
    </source>
</evidence>
<organism evidence="16 17">
    <name type="scientific">Lactuca sativa</name>
    <name type="common">Garden lettuce</name>
    <dbReference type="NCBI Taxonomy" id="4236"/>
    <lineage>
        <taxon>Eukaryota</taxon>
        <taxon>Viridiplantae</taxon>
        <taxon>Streptophyta</taxon>
        <taxon>Embryophyta</taxon>
        <taxon>Tracheophyta</taxon>
        <taxon>Spermatophyta</taxon>
        <taxon>Magnoliopsida</taxon>
        <taxon>eudicotyledons</taxon>
        <taxon>Gunneridae</taxon>
        <taxon>Pentapetalae</taxon>
        <taxon>asterids</taxon>
        <taxon>campanulids</taxon>
        <taxon>Asterales</taxon>
        <taxon>Asteraceae</taxon>
        <taxon>Cichorioideae</taxon>
        <taxon>Cichorieae</taxon>
        <taxon>Lactucinae</taxon>
        <taxon>Lactuca</taxon>
    </lineage>
</organism>
<keyword evidence="5 13" id="KW-0349">Heme</keyword>
<dbReference type="GO" id="GO:0016020">
    <property type="term" value="C:membrane"/>
    <property type="evidence" value="ECO:0007669"/>
    <property type="project" value="UniProtKB-SubCell"/>
</dbReference>
<evidence type="ECO:0000256" key="15">
    <source>
        <dbReference type="SAM" id="SignalP"/>
    </source>
</evidence>
<evidence type="ECO:0000256" key="8">
    <source>
        <dbReference type="ARBA" id="ARBA00022989"/>
    </source>
</evidence>
<keyword evidence="8" id="KW-1133">Transmembrane helix</keyword>
<evidence type="ECO:0000256" key="3">
    <source>
        <dbReference type="ARBA" id="ARBA00004721"/>
    </source>
</evidence>
<sequence>MALFFLFLLVCVPLLSLLYSLSKIFKNRSCSCPPGPHGLPFIGNFHQINYSSLHTFLWQLSKSYGPIISLQFGFIPAIVVSSVSVAKEVLKTQDIIFCNRPSFVGPKKLTYNYLDVTFSPYNDYWRDMRKIYMFHLLTPKKVQSFRYIREDEVSCTMNKIHEVALSFNTVNLSETMKHVAVTIVTRVGFGKSYQDEHERKEVLRLLNELQSIMAEFFVSDLWPGLPFVGLVDRLMGKMDRVEKCFKSLDSFYEELIGEHLDPQNRKSNDEEEDIVDILLRLKKDKEFSFTYDHIKGMLVDILAAGTDTSAATVIWAMTLLVNNPNVMKKTQEEVRNVVGKKGRVDEDDLSKLTYLKAVVKETLRLYPPAPLLVPRESQKDVSLHGYKIKKKTVVYVNAFAIGRDPDAWENPEEFLPERFLGSDIDFRGNNFEFIPFGAGRRICPGISMGVVTVELLLANLVYLFNWALPDGMRKEDLDFEAMEGITMQKRNDLCLVAHIYA</sequence>
<dbReference type="InterPro" id="IPR036396">
    <property type="entry name" value="Cyt_P450_sf"/>
</dbReference>
<evidence type="ECO:0000256" key="9">
    <source>
        <dbReference type="ARBA" id="ARBA00023002"/>
    </source>
</evidence>
<evidence type="ECO:0008006" key="18">
    <source>
        <dbReference type="Google" id="ProtNLM"/>
    </source>
</evidence>
<keyword evidence="9 14" id="KW-0560">Oxidoreductase</keyword>
<evidence type="ECO:0000256" key="6">
    <source>
        <dbReference type="ARBA" id="ARBA00022692"/>
    </source>
</evidence>
<keyword evidence="17" id="KW-1185">Reference proteome</keyword>
<comment type="subcellular location">
    <subcellularLocation>
        <location evidence="2">Membrane</location>
        <topology evidence="2">Single-pass membrane protein</topology>
    </subcellularLocation>
</comment>
<proteinExistence type="inferred from homology"/>
<evidence type="ECO:0000256" key="1">
    <source>
        <dbReference type="ARBA" id="ARBA00001971"/>
    </source>
</evidence>
<name>A0A9R1VQC8_LACSA</name>
<dbReference type="GO" id="GO:0005506">
    <property type="term" value="F:iron ion binding"/>
    <property type="evidence" value="ECO:0007669"/>
    <property type="project" value="InterPro"/>
</dbReference>
<dbReference type="InterPro" id="IPR002401">
    <property type="entry name" value="Cyt_P450_E_grp-I"/>
</dbReference>
<dbReference type="PRINTS" id="PR00385">
    <property type="entry name" value="P450"/>
</dbReference>
<evidence type="ECO:0000256" key="2">
    <source>
        <dbReference type="ARBA" id="ARBA00004167"/>
    </source>
</evidence>
<keyword evidence="10 13" id="KW-0408">Iron</keyword>
<gene>
    <name evidence="16" type="ORF">LSAT_V11C400202170</name>
</gene>
<evidence type="ECO:0000256" key="14">
    <source>
        <dbReference type="RuleBase" id="RU000461"/>
    </source>
</evidence>
<dbReference type="Gramene" id="rna-gnl|WGS:NBSK|LSAT_4X115141_mrna">
    <property type="protein sequence ID" value="cds-PLY70096.1"/>
    <property type="gene ID" value="gene-LSAT_4X115141"/>
</dbReference>
<comment type="cofactor">
    <cofactor evidence="1 13">
        <name>heme</name>
        <dbReference type="ChEBI" id="CHEBI:30413"/>
    </cofactor>
</comment>
<dbReference type="OrthoDB" id="2789670at2759"/>
<feature type="chain" id="PRO_5040262172" description="Cytochrome P450" evidence="15">
    <location>
        <begin position="23"/>
        <end position="501"/>
    </location>
</feature>
<evidence type="ECO:0000313" key="17">
    <source>
        <dbReference type="Proteomes" id="UP000235145"/>
    </source>
</evidence>
<evidence type="ECO:0000256" key="13">
    <source>
        <dbReference type="PIRSR" id="PIRSR602401-1"/>
    </source>
</evidence>
<dbReference type="Gene3D" id="1.10.630.10">
    <property type="entry name" value="Cytochrome P450"/>
    <property type="match status" value="1"/>
</dbReference>
<dbReference type="Pfam" id="PF00067">
    <property type="entry name" value="p450"/>
    <property type="match status" value="1"/>
</dbReference>
<keyword evidence="12" id="KW-0472">Membrane</keyword>
<keyword evidence="6" id="KW-0812">Transmembrane</keyword>
<dbReference type="PROSITE" id="PS00086">
    <property type="entry name" value="CYTOCHROME_P450"/>
    <property type="match status" value="1"/>
</dbReference>
<evidence type="ECO:0000256" key="7">
    <source>
        <dbReference type="ARBA" id="ARBA00022723"/>
    </source>
</evidence>
<dbReference type="InterPro" id="IPR001128">
    <property type="entry name" value="Cyt_P450"/>
</dbReference>
<dbReference type="Proteomes" id="UP000235145">
    <property type="component" value="Unassembled WGS sequence"/>
</dbReference>
<dbReference type="GO" id="GO:0020037">
    <property type="term" value="F:heme binding"/>
    <property type="evidence" value="ECO:0007669"/>
    <property type="project" value="InterPro"/>
</dbReference>